<dbReference type="PANTHER" id="PTHR43179">
    <property type="entry name" value="RHAMNOSYLTRANSFERASE WBBL"/>
    <property type="match status" value="1"/>
</dbReference>
<evidence type="ECO:0000259" key="5">
    <source>
        <dbReference type="Pfam" id="PF00535"/>
    </source>
</evidence>
<evidence type="ECO:0000256" key="1">
    <source>
        <dbReference type="ARBA" id="ARBA00006739"/>
    </source>
</evidence>
<dbReference type="AlphaFoldDB" id="A0A317ERZ9"/>
<name>A0A317ERZ9_9SPHI</name>
<dbReference type="Gene3D" id="3.90.550.10">
    <property type="entry name" value="Spore Coat Polysaccharide Biosynthesis Protein SpsA, Chain A"/>
    <property type="match status" value="1"/>
</dbReference>
<evidence type="ECO:0000256" key="3">
    <source>
        <dbReference type="ARBA" id="ARBA00022679"/>
    </source>
</evidence>
<reference evidence="6 7" key="1">
    <citation type="submission" date="2018-05" db="EMBL/GenBank/DDBJ databases">
        <title>Pedobacter paludis sp. nov., isolated from wetland soil.</title>
        <authorList>
            <person name="Zhang Y."/>
            <person name="Wang G."/>
        </authorList>
    </citation>
    <scope>NUCLEOTIDE SEQUENCE [LARGE SCALE GENOMIC DNA]</scope>
    <source>
        <strain evidence="6 7">KCTC22721</strain>
    </source>
</reference>
<keyword evidence="3 6" id="KW-0808">Transferase</keyword>
<keyword evidence="4" id="KW-0472">Membrane</keyword>
<proteinExistence type="inferred from homology"/>
<feature type="transmembrane region" description="Helical" evidence="4">
    <location>
        <begin position="248"/>
        <end position="271"/>
    </location>
</feature>
<organism evidence="6 7">
    <name type="scientific">Pedobacter yonginense</name>
    <dbReference type="NCBI Taxonomy" id="651869"/>
    <lineage>
        <taxon>Bacteria</taxon>
        <taxon>Pseudomonadati</taxon>
        <taxon>Bacteroidota</taxon>
        <taxon>Sphingobacteriia</taxon>
        <taxon>Sphingobacteriales</taxon>
        <taxon>Sphingobacteriaceae</taxon>
        <taxon>Pedobacter</taxon>
    </lineage>
</organism>
<keyword evidence="4" id="KW-0812">Transmembrane</keyword>
<dbReference type="PANTHER" id="PTHR43179:SF12">
    <property type="entry name" value="GALACTOFURANOSYLTRANSFERASE GLFT2"/>
    <property type="match status" value="1"/>
</dbReference>
<dbReference type="Proteomes" id="UP000245379">
    <property type="component" value="Unassembled WGS sequence"/>
</dbReference>
<dbReference type="CDD" id="cd04186">
    <property type="entry name" value="GT_2_like_c"/>
    <property type="match status" value="1"/>
</dbReference>
<comment type="similarity">
    <text evidence="1">Belongs to the glycosyltransferase 2 family.</text>
</comment>
<accession>A0A317ERZ9</accession>
<dbReference type="Pfam" id="PF00535">
    <property type="entry name" value="Glycos_transf_2"/>
    <property type="match status" value="1"/>
</dbReference>
<protein>
    <submittedName>
        <fullName evidence="6">Glycosyltransferase family 2 protein</fullName>
    </submittedName>
</protein>
<keyword evidence="4" id="KW-1133">Transmembrane helix</keyword>
<dbReference type="InterPro" id="IPR001173">
    <property type="entry name" value="Glyco_trans_2-like"/>
</dbReference>
<dbReference type="GO" id="GO:0016757">
    <property type="term" value="F:glycosyltransferase activity"/>
    <property type="evidence" value="ECO:0007669"/>
    <property type="project" value="UniProtKB-KW"/>
</dbReference>
<evidence type="ECO:0000313" key="7">
    <source>
        <dbReference type="Proteomes" id="UP000245379"/>
    </source>
</evidence>
<evidence type="ECO:0000256" key="4">
    <source>
        <dbReference type="SAM" id="Phobius"/>
    </source>
</evidence>
<sequence length="303" mass="34887">MIPVSIITVNFNQHQVNIDFLKSIKLSNPNYPIELIFVDNGSAIEHEAEYKSIYPELVYIRSDRNLGFAGGNNLGIQAATGKYLLLLNNDTEITPNLVEVLVSEMEANPSIGLISPLILYFDQPKTIQYAGFTEMNYLTCRNEGIGNMQIDSGQYDKDSRETGYCHGAAMMCRKADLETVGLMAEEFFLYYEELDWCEKFKKQGKKIWFTGKTKIYHKESISVGKESKIKTYFMTRNRMLFIRRNTGFLNTTLFSIYFVLLVCSRDALAYLSKGRKDLIKWMYQGVFWNVMHSKNSKNLGFKI</sequence>
<feature type="domain" description="Glycosyltransferase 2-like" evidence="5">
    <location>
        <begin position="5"/>
        <end position="179"/>
    </location>
</feature>
<keyword evidence="2" id="KW-0328">Glycosyltransferase</keyword>
<dbReference type="InterPro" id="IPR029044">
    <property type="entry name" value="Nucleotide-diphossugar_trans"/>
</dbReference>
<gene>
    <name evidence="6" type="ORF">DHW03_05100</name>
</gene>
<dbReference type="RefSeq" id="WP_109924631.1">
    <property type="nucleotide sequence ID" value="NZ_QGNZ01000001.1"/>
</dbReference>
<evidence type="ECO:0000256" key="2">
    <source>
        <dbReference type="ARBA" id="ARBA00022676"/>
    </source>
</evidence>
<dbReference type="EMBL" id="QGNZ01000001">
    <property type="protein sequence ID" value="PWS29202.1"/>
    <property type="molecule type" value="Genomic_DNA"/>
</dbReference>
<evidence type="ECO:0000313" key="6">
    <source>
        <dbReference type="EMBL" id="PWS29202.1"/>
    </source>
</evidence>
<comment type="caution">
    <text evidence="6">The sequence shown here is derived from an EMBL/GenBank/DDBJ whole genome shotgun (WGS) entry which is preliminary data.</text>
</comment>
<keyword evidence="7" id="KW-1185">Reference proteome</keyword>
<dbReference type="SUPFAM" id="SSF53448">
    <property type="entry name" value="Nucleotide-diphospho-sugar transferases"/>
    <property type="match status" value="1"/>
</dbReference>
<dbReference type="OrthoDB" id="9771846at2"/>